<dbReference type="HOGENOM" id="CLU_036918_2_1_2"/>
<keyword evidence="3 6" id="KW-0812">Transmembrane</keyword>
<feature type="transmembrane region" description="Helical" evidence="6">
    <location>
        <begin position="181"/>
        <end position="201"/>
    </location>
</feature>
<reference evidence="7 8" key="1">
    <citation type="journal article" date="2011" name="J. Bacteriol.">
        <title>Complete genome sequence of 'Vulcanisaeta moutnovskia' strain 768-28, a novel member of the hyperthermophilic crenarchaeal genus vulcanisaeta.</title>
        <authorList>
            <person name="Gumerov V.M."/>
            <person name="Mardanov A.V."/>
            <person name="Beletsky A.V."/>
            <person name="Prokofeva M.I."/>
            <person name="Bonch-Osmolovskaya E.A."/>
            <person name="Ravin N.V."/>
            <person name="Skryabin K.G."/>
        </authorList>
    </citation>
    <scope>NUCLEOTIDE SEQUENCE [LARGE SCALE GENOMIC DNA]</scope>
    <source>
        <strain evidence="7 8">768-28</strain>
    </source>
</reference>
<evidence type="ECO:0008006" key="9">
    <source>
        <dbReference type="Google" id="ProtNLM"/>
    </source>
</evidence>
<feature type="transmembrane region" description="Helical" evidence="6">
    <location>
        <begin position="274"/>
        <end position="294"/>
    </location>
</feature>
<dbReference type="GeneID" id="10289266"/>
<feature type="transmembrane region" description="Helical" evidence="6">
    <location>
        <begin position="12"/>
        <end position="31"/>
    </location>
</feature>
<keyword evidence="4 6" id="KW-1133">Transmembrane helix</keyword>
<proteinExistence type="inferred from homology"/>
<gene>
    <name evidence="7" type="ordered locus">VMUT_1614</name>
</gene>
<sequence length="303" mass="32551">MHGIIMSINDTVIAYSLIAIAALIISLILAYAALRIRVITRDAIIPSILVGSMILLGGPSSILPFIVFLGSSSVLTKVGVERKEELGTAEDVKGRNWKQVLAVGLVPSTLALLAGIAYFNHSMVMYQLLSTAAITSIAYSNADTWASELGVLSNSRPRLIIRPWTVVDPGVSGGVTLLGEASSLLGSSTIALTYLGIQYLLKFLGYIDSVNIWFVIIVLILGYLGEVLDSIFGALFQPKYKCPRCGIMTDREVHVCGERTIRVMGSYDLENEDVNLLVSAIIAAASIVVLLLLFGPHVVITDL</sequence>
<dbReference type="STRING" id="985053.VMUT_1614"/>
<dbReference type="Pfam" id="PF01940">
    <property type="entry name" value="DUF92"/>
    <property type="match status" value="1"/>
</dbReference>
<feature type="transmembrane region" description="Helical" evidence="6">
    <location>
        <begin position="213"/>
        <end position="236"/>
    </location>
</feature>
<accession>F0QU32</accession>
<dbReference type="RefSeq" id="WP_013604980.1">
    <property type="nucleotide sequence ID" value="NC_015151.1"/>
</dbReference>
<evidence type="ECO:0000256" key="6">
    <source>
        <dbReference type="SAM" id="Phobius"/>
    </source>
</evidence>
<dbReference type="eggNOG" id="arCOG02245">
    <property type="taxonomic scope" value="Archaea"/>
</dbReference>
<dbReference type="EMBL" id="CP002529">
    <property type="protein sequence ID" value="ADY01818.1"/>
    <property type="molecule type" value="Genomic_DNA"/>
</dbReference>
<evidence type="ECO:0000313" key="8">
    <source>
        <dbReference type="Proteomes" id="UP000007485"/>
    </source>
</evidence>
<dbReference type="AlphaFoldDB" id="F0QU32"/>
<evidence type="ECO:0000256" key="3">
    <source>
        <dbReference type="ARBA" id="ARBA00022692"/>
    </source>
</evidence>
<dbReference type="Proteomes" id="UP000007485">
    <property type="component" value="Chromosome"/>
</dbReference>
<evidence type="ECO:0000313" key="7">
    <source>
        <dbReference type="EMBL" id="ADY01818.1"/>
    </source>
</evidence>
<feature type="transmembrane region" description="Helical" evidence="6">
    <location>
        <begin position="100"/>
        <end position="119"/>
    </location>
</feature>
<dbReference type="InterPro" id="IPR002794">
    <property type="entry name" value="DUF92_TMEM19"/>
</dbReference>
<name>F0QU32_VULM7</name>
<evidence type="ECO:0000256" key="2">
    <source>
        <dbReference type="ARBA" id="ARBA00009012"/>
    </source>
</evidence>
<evidence type="ECO:0000256" key="1">
    <source>
        <dbReference type="ARBA" id="ARBA00004141"/>
    </source>
</evidence>
<keyword evidence="8" id="KW-1185">Reference proteome</keyword>
<comment type="subcellular location">
    <subcellularLocation>
        <location evidence="1">Membrane</location>
        <topology evidence="1">Multi-pass membrane protein</topology>
    </subcellularLocation>
</comment>
<evidence type="ECO:0000256" key="4">
    <source>
        <dbReference type="ARBA" id="ARBA00022989"/>
    </source>
</evidence>
<dbReference type="OrthoDB" id="28948at2157"/>
<dbReference type="GO" id="GO:0016020">
    <property type="term" value="C:membrane"/>
    <property type="evidence" value="ECO:0007669"/>
    <property type="project" value="UniProtKB-SubCell"/>
</dbReference>
<comment type="similarity">
    <text evidence="2">Belongs to the TMEM19 family.</text>
</comment>
<dbReference type="KEGG" id="vmo:VMUT_1614"/>
<dbReference type="PANTHER" id="PTHR13353">
    <property type="entry name" value="TRANSMEMBRANE PROTEIN 19"/>
    <property type="match status" value="1"/>
</dbReference>
<evidence type="ECO:0000256" key="5">
    <source>
        <dbReference type="ARBA" id="ARBA00023136"/>
    </source>
</evidence>
<keyword evidence="5 6" id="KW-0472">Membrane</keyword>
<protein>
    <recommendedName>
        <fullName evidence="9">DUF92 domain-containing protein</fullName>
    </recommendedName>
</protein>
<dbReference type="PANTHER" id="PTHR13353:SF5">
    <property type="entry name" value="TRANSMEMBRANE PROTEIN 19"/>
    <property type="match status" value="1"/>
</dbReference>
<organism evidence="7 8">
    <name type="scientific">Vulcanisaeta moutnovskia (strain 768-28)</name>
    <dbReference type="NCBI Taxonomy" id="985053"/>
    <lineage>
        <taxon>Archaea</taxon>
        <taxon>Thermoproteota</taxon>
        <taxon>Thermoprotei</taxon>
        <taxon>Thermoproteales</taxon>
        <taxon>Thermoproteaceae</taxon>
        <taxon>Vulcanisaeta</taxon>
    </lineage>
</organism>